<feature type="region of interest" description="Disordered" evidence="6">
    <location>
        <begin position="180"/>
        <end position="206"/>
    </location>
</feature>
<feature type="coiled-coil region" evidence="5">
    <location>
        <begin position="601"/>
        <end position="639"/>
    </location>
</feature>
<evidence type="ECO:0000313" key="8">
    <source>
        <dbReference type="EMBL" id="KAI3426892.1"/>
    </source>
</evidence>
<dbReference type="InterPro" id="IPR015300">
    <property type="entry name" value="DNA-bd_pseudobarrel_sf"/>
</dbReference>
<feature type="region of interest" description="Disordered" evidence="6">
    <location>
        <begin position="421"/>
        <end position="456"/>
    </location>
</feature>
<dbReference type="InterPro" id="IPR044800">
    <property type="entry name" value="LEC2-like"/>
</dbReference>
<evidence type="ECO:0000256" key="2">
    <source>
        <dbReference type="ARBA" id="ARBA00023125"/>
    </source>
</evidence>
<keyword evidence="1" id="KW-0805">Transcription regulation</keyword>
<feature type="transmembrane region" description="Helical" evidence="7">
    <location>
        <begin position="150"/>
        <end position="172"/>
    </location>
</feature>
<protein>
    <submittedName>
        <fullName evidence="8">Uncharacterized protein</fullName>
    </submittedName>
</protein>
<dbReference type="PANTHER" id="PTHR31140">
    <property type="entry name" value="B3 DOMAIN-CONTAINING TRANSCRIPTION FACTOR ABI3"/>
    <property type="match status" value="1"/>
</dbReference>
<feature type="region of interest" description="Disordered" evidence="6">
    <location>
        <begin position="508"/>
        <end position="527"/>
    </location>
</feature>
<dbReference type="OrthoDB" id="515477at2759"/>
<gene>
    <name evidence="8" type="ORF">D9Q98_006836</name>
</gene>
<proteinExistence type="predicted"/>
<dbReference type="AlphaFoldDB" id="A0A9D4TIX9"/>
<evidence type="ECO:0000256" key="5">
    <source>
        <dbReference type="SAM" id="Coils"/>
    </source>
</evidence>
<keyword evidence="7" id="KW-0472">Membrane</keyword>
<organism evidence="8 9">
    <name type="scientific">Chlorella vulgaris</name>
    <name type="common">Green alga</name>
    <dbReference type="NCBI Taxonomy" id="3077"/>
    <lineage>
        <taxon>Eukaryota</taxon>
        <taxon>Viridiplantae</taxon>
        <taxon>Chlorophyta</taxon>
        <taxon>core chlorophytes</taxon>
        <taxon>Trebouxiophyceae</taxon>
        <taxon>Chlorellales</taxon>
        <taxon>Chlorellaceae</taxon>
        <taxon>Chlorella clade</taxon>
        <taxon>Chlorella</taxon>
    </lineage>
</organism>
<keyword evidence="7" id="KW-1133">Transmembrane helix</keyword>
<dbReference type="CDD" id="cd10017">
    <property type="entry name" value="B3_DNA"/>
    <property type="match status" value="1"/>
</dbReference>
<reference evidence="8" key="1">
    <citation type="journal article" date="2019" name="Plant J.">
        <title>Chlorella vulgaris genome assembly and annotation reveals the molecular basis for metabolic acclimation to high light conditions.</title>
        <authorList>
            <person name="Cecchin M."/>
            <person name="Marcolungo L."/>
            <person name="Rossato M."/>
            <person name="Girolomoni L."/>
            <person name="Cosentino E."/>
            <person name="Cuine S."/>
            <person name="Li-Beisson Y."/>
            <person name="Delledonne M."/>
            <person name="Ballottari M."/>
        </authorList>
    </citation>
    <scope>NUCLEOTIDE SEQUENCE</scope>
    <source>
        <strain evidence="8">211/11P</strain>
    </source>
</reference>
<evidence type="ECO:0000256" key="4">
    <source>
        <dbReference type="ARBA" id="ARBA00023242"/>
    </source>
</evidence>
<dbReference type="Proteomes" id="UP001055712">
    <property type="component" value="Unassembled WGS sequence"/>
</dbReference>
<feature type="compositionally biased region" description="Low complexity" evidence="6">
    <location>
        <begin position="71"/>
        <end position="92"/>
    </location>
</feature>
<feature type="region of interest" description="Disordered" evidence="6">
    <location>
        <begin position="69"/>
        <end position="98"/>
    </location>
</feature>
<evidence type="ECO:0000256" key="7">
    <source>
        <dbReference type="SAM" id="Phobius"/>
    </source>
</evidence>
<reference evidence="8" key="2">
    <citation type="submission" date="2020-11" db="EMBL/GenBank/DDBJ databases">
        <authorList>
            <person name="Cecchin M."/>
            <person name="Marcolungo L."/>
            <person name="Rossato M."/>
            <person name="Girolomoni L."/>
            <person name="Cosentino E."/>
            <person name="Cuine S."/>
            <person name="Li-Beisson Y."/>
            <person name="Delledonne M."/>
            <person name="Ballottari M."/>
        </authorList>
    </citation>
    <scope>NUCLEOTIDE SEQUENCE</scope>
    <source>
        <strain evidence="8">211/11P</strain>
        <tissue evidence="8">Whole cell</tissue>
    </source>
</reference>
<keyword evidence="5" id="KW-0175">Coiled coil</keyword>
<dbReference type="Gene3D" id="2.40.330.10">
    <property type="entry name" value="DNA-binding pseudobarrel domain"/>
    <property type="match status" value="1"/>
</dbReference>
<dbReference type="GO" id="GO:0003700">
    <property type="term" value="F:DNA-binding transcription factor activity"/>
    <property type="evidence" value="ECO:0007669"/>
    <property type="project" value="InterPro"/>
</dbReference>
<evidence type="ECO:0000313" key="9">
    <source>
        <dbReference type="Proteomes" id="UP001055712"/>
    </source>
</evidence>
<sequence length="660" mass="69734">MSLLCTAARASQRIANQGISHHGIVPTLHASPLASHRRQQLPTRRHVCSATEDGADLDQQLQADLERVRQRQATAAPSPAAQQATSAAQRAANSKGDGPLAGVKDAVDKLLIADFFFILFALGWLGAGLAERSALQSTHLLDTWLSLWQWVFQPAIGVLMLGALVSGAVGWVKENRTGHRPCDWPPTRQRPSAAETHATIPHPQPTDPITMPSLAEEVSISQTHHLPAGSALSGSALSGSAGAPPAAAQILVSKVLTYSDVSTEVARTGRIVLPRIQVQQCLPELLQLCQAEGALAAVRSGGPVKLSVDLLVEDEAGRPWKLLMKTWQNVVSGEHRPTFVLENTADFVRANGLAQGDTLALCPHNGRMLLRTSLPASQLLPRQAKRGASSAAAGGPAAKRRAAAAQQVAAAAPAVTSRFSFDTATPKAARRAPTTSRRRRQATRAPPSSPMHGESAQFWQPQACHAEDAARVLLDIHDGGSSLTSSLSEKPAAAASPSFCGPTVSTAAVATQTPPPSARPVHRPHAVHGPAAVPRQQELLAGVAALDAAAAHQQQLLPLAPLMSSVQPQQDAAAEAAAAAASALPPHVVEQARRWLLAVIAEQEEQRRAEQQQRVLQLLQALKAQHEQQAAQQQQQQRQGCLAAAVTAQHDGASANWLRL</sequence>
<keyword evidence="9" id="KW-1185">Reference proteome</keyword>
<name>A0A9D4TIX9_CHLVU</name>
<evidence type="ECO:0000256" key="6">
    <source>
        <dbReference type="SAM" id="MobiDB-lite"/>
    </source>
</evidence>
<dbReference type="GO" id="GO:0003677">
    <property type="term" value="F:DNA binding"/>
    <property type="evidence" value="ECO:0007669"/>
    <property type="project" value="UniProtKB-KW"/>
</dbReference>
<evidence type="ECO:0000256" key="1">
    <source>
        <dbReference type="ARBA" id="ARBA00023015"/>
    </source>
</evidence>
<dbReference type="SUPFAM" id="SSF101936">
    <property type="entry name" value="DNA-binding pseudobarrel domain"/>
    <property type="match status" value="1"/>
</dbReference>
<keyword evidence="2" id="KW-0238">DNA-binding</keyword>
<dbReference type="EMBL" id="SIDB01000010">
    <property type="protein sequence ID" value="KAI3426892.1"/>
    <property type="molecule type" value="Genomic_DNA"/>
</dbReference>
<dbReference type="InterPro" id="IPR003340">
    <property type="entry name" value="B3_DNA-bd"/>
</dbReference>
<accession>A0A9D4TIX9</accession>
<keyword evidence="3" id="KW-0804">Transcription</keyword>
<dbReference type="PANTHER" id="PTHR31140:SF139">
    <property type="entry name" value="B3 DOMAIN-CONTAINING PROTEIN OS02G0455900-RELATED"/>
    <property type="match status" value="1"/>
</dbReference>
<evidence type="ECO:0000256" key="3">
    <source>
        <dbReference type="ARBA" id="ARBA00023163"/>
    </source>
</evidence>
<feature type="transmembrane region" description="Helical" evidence="7">
    <location>
        <begin position="110"/>
        <end position="130"/>
    </location>
</feature>
<feature type="compositionally biased region" description="Low complexity" evidence="6">
    <location>
        <begin position="423"/>
        <end position="435"/>
    </location>
</feature>
<keyword evidence="7" id="KW-0812">Transmembrane</keyword>
<keyword evidence="4" id="KW-0539">Nucleus</keyword>
<comment type="caution">
    <text evidence="8">The sequence shown here is derived from an EMBL/GenBank/DDBJ whole genome shotgun (WGS) entry which is preliminary data.</text>
</comment>